<reference evidence="1 2" key="1">
    <citation type="submission" date="2020-10" db="EMBL/GenBank/DDBJ databases">
        <title>Sequencing the genomes of 1000 actinobacteria strains.</title>
        <authorList>
            <person name="Klenk H.-P."/>
        </authorList>
    </citation>
    <scope>NUCLEOTIDE SEQUENCE [LARGE SCALE GENOMIC DNA]</scope>
    <source>
        <strain evidence="1 2">DSM 43173</strain>
    </source>
</reference>
<keyword evidence="2" id="KW-1185">Reference proteome</keyword>
<dbReference type="RefSeq" id="WP_192791478.1">
    <property type="nucleotide sequence ID" value="NZ_JBHSKR010000005.1"/>
</dbReference>
<gene>
    <name evidence="1" type="ORF">H4W80_010082</name>
</gene>
<evidence type="ECO:0000313" key="2">
    <source>
        <dbReference type="Proteomes" id="UP000633509"/>
    </source>
</evidence>
<evidence type="ECO:0000313" key="1">
    <source>
        <dbReference type="EMBL" id="MBE1591824.1"/>
    </source>
</evidence>
<name>A0ABR9MGE0_9ACTN</name>
<dbReference type="Proteomes" id="UP000633509">
    <property type="component" value="Unassembled WGS sequence"/>
</dbReference>
<protein>
    <submittedName>
        <fullName evidence="1">SRSO17 transposase</fullName>
    </submittedName>
</protein>
<accession>A0ABR9MGE0</accession>
<organism evidence="1 2">
    <name type="scientific">Nonomuraea angiospora</name>
    <dbReference type="NCBI Taxonomy" id="46172"/>
    <lineage>
        <taxon>Bacteria</taxon>
        <taxon>Bacillati</taxon>
        <taxon>Actinomycetota</taxon>
        <taxon>Actinomycetes</taxon>
        <taxon>Streptosporangiales</taxon>
        <taxon>Streptosporangiaceae</taxon>
        <taxon>Nonomuraea</taxon>
    </lineage>
</organism>
<dbReference type="EMBL" id="JADBEK010000001">
    <property type="protein sequence ID" value="MBE1591824.1"/>
    <property type="molecule type" value="Genomic_DNA"/>
</dbReference>
<proteinExistence type="predicted"/>
<comment type="caution">
    <text evidence="1">The sequence shown here is derived from an EMBL/GenBank/DDBJ whole genome shotgun (WGS) entry which is preliminary data.</text>
</comment>
<sequence length="60" mass="6389">MVICNELMARLADRFRRLEPRRAATCLAAGVPDGIGFATKPTLATAVVLAALEVGVPAHW</sequence>